<dbReference type="Proteomes" id="UP001345219">
    <property type="component" value="Chromosome 22"/>
</dbReference>
<organism evidence="2 3">
    <name type="scientific">Trapa incisa</name>
    <dbReference type="NCBI Taxonomy" id="236973"/>
    <lineage>
        <taxon>Eukaryota</taxon>
        <taxon>Viridiplantae</taxon>
        <taxon>Streptophyta</taxon>
        <taxon>Embryophyta</taxon>
        <taxon>Tracheophyta</taxon>
        <taxon>Spermatophyta</taxon>
        <taxon>Magnoliopsida</taxon>
        <taxon>eudicotyledons</taxon>
        <taxon>Gunneridae</taxon>
        <taxon>Pentapetalae</taxon>
        <taxon>rosids</taxon>
        <taxon>malvids</taxon>
        <taxon>Myrtales</taxon>
        <taxon>Lythraceae</taxon>
        <taxon>Trapa</taxon>
    </lineage>
</organism>
<protein>
    <recommendedName>
        <fullName evidence="1">Gag1-like clamp domain-containing protein</fullName>
    </recommendedName>
</protein>
<dbReference type="AlphaFoldDB" id="A0AAN7KZ79"/>
<dbReference type="Pfam" id="PF13259">
    <property type="entry name" value="clamp_Gag1-like"/>
    <property type="match status" value="1"/>
</dbReference>
<proteinExistence type="predicted"/>
<name>A0AAN7KZ79_9MYRT</name>
<dbReference type="PANTHER" id="PTHR33373">
    <property type="entry name" value="OS07G0479600 PROTEIN"/>
    <property type="match status" value="1"/>
</dbReference>
<gene>
    <name evidence="2" type="ORF">SAY87_029213</name>
</gene>
<evidence type="ECO:0000259" key="1">
    <source>
        <dbReference type="Pfam" id="PF13259"/>
    </source>
</evidence>
<dbReference type="PANTHER" id="PTHR33373:SF13">
    <property type="entry name" value="DUF4050 DOMAIN-CONTAINING PROTEIN"/>
    <property type="match status" value="1"/>
</dbReference>
<reference evidence="2 3" key="1">
    <citation type="journal article" date="2023" name="Hortic Res">
        <title>Pangenome of water caltrop reveals structural variations and asymmetric subgenome divergence after allopolyploidization.</title>
        <authorList>
            <person name="Zhang X."/>
            <person name="Chen Y."/>
            <person name="Wang L."/>
            <person name="Yuan Y."/>
            <person name="Fang M."/>
            <person name="Shi L."/>
            <person name="Lu R."/>
            <person name="Comes H.P."/>
            <person name="Ma Y."/>
            <person name="Chen Y."/>
            <person name="Huang G."/>
            <person name="Zhou Y."/>
            <person name="Zheng Z."/>
            <person name="Qiu Y."/>
        </authorList>
    </citation>
    <scope>NUCLEOTIDE SEQUENCE [LARGE SCALE GENOMIC DNA]</scope>
    <source>
        <tissue evidence="2">Roots</tissue>
    </source>
</reference>
<evidence type="ECO:0000313" key="3">
    <source>
        <dbReference type="Proteomes" id="UP001345219"/>
    </source>
</evidence>
<dbReference type="EMBL" id="JAXIOK010000004">
    <property type="protein sequence ID" value="KAK4774194.1"/>
    <property type="molecule type" value="Genomic_DNA"/>
</dbReference>
<accession>A0AAN7KZ79</accession>
<keyword evidence="3" id="KW-1185">Reference proteome</keyword>
<comment type="caution">
    <text evidence="2">The sequence shown here is derived from an EMBL/GenBank/DDBJ whole genome shotgun (WGS) entry which is preliminary data.</text>
</comment>
<dbReference type="InterPro" id="IPR025124">
    <property type="entry name" value="Gag1-like_clamp"/>
</dbReference>
<feature type="domain" description="Gag1-like clamp" evidence="1">
    <location>
        <begin position="61"/>
        <end position="124"/>
    </location>
</feature>
<evidence type="ECO:0000313" key="2">
    <source>
        <dbReference type="EMBL" id="KAK4774194.1"/>
    </source>
</evidence>
<sequence>MGCSTIRHILACVGGCFGCYFKPTPIIAVNEPAKGLRIQGQAVKKPIFSDGFRSSSNFDLDPSTLQSRRSCSSISTSTLSLGNTLSSVAAETDFVNHGLNLWKESRLQWIGSGQSKTRTKQKRARALSCNSTYESILSSNTPFPQPIPLSVSTRVEREFLVLLIPFLVICCLRPPINAIRKSMITTGND</sequence>